<dbReference type="OrthoDB" id="185373at2759"/>
<sequence length="810" mass="96929">MIRNLFKKESYLKSVIELQKYSLCTESLENTKITSKISIIIETLNQKITTFMNRVDNKNRNIYLDRLWNVFEANNFKFTLESINTKLRVWEENGKSFDVKEMLVDLETKKKLIPDREFMNHMIYQLAKDGMKNELDNFKSKLIKRNLYSDKEYTLAMIRCLSVKKENSNCDNLITTFIEKYDEDNKYEALSQAILGSSQQADLSRIYSLIRRAIVLTEKVNYGMYNRICLKHDVIMDVIWNLEVMSSPTNKNEIQILIEDLLNDIEKEAGYNKLLMRECERHINERHYNTAVKFINQLFIGFTKINNYNVDNSIEHLIQRILETSCILKFEDHNSHEKYDMLLYFINEIDSSRVSHHLIYPILESENDFLKRLSFIKMWKDIGYYDLTKLDFNLIYQYILKPIIKQTSNEKSPKNDFGNLQDMEETLTKYNIPEYVIFNWILNLKNYLNKEKKQYVDNISISTLNNWLEKNKRKKYIPKTTNNVTRSILEDYIKNQDFTNIHKIMIEKSIYKTINIHPYINKILEIYLQYGCWDEILLFLTNISNNITFSNNEEEMLSTEQIFRILYKFTENMKDIDDLIRVTSYIKMKFLNTCFVDKNINNILEEFQNLILKVLDLENKEKFTENHIDDVQMLMKILCNHFLSSSLKKKIRDREKITPYLMHEILNRLNWNKAVEVFLKFQSRMYWSNGLIILLSYSLENSNDLIQQDYLESEAKKYMPESQFNCFQMAALAKSKEIDVAKKEITYMFNCIESNDIINVFQLIGKLSFTLNTNVWRRNFLDLCLNYNFVKNKKIVLNFFGKKRIRKLKI</sequence>
<keyword evidence="2" id="KW-1185">Reference proteome</keyword>
<gene>
    <name evidence="1 3 4" type="ORF">SRAE_2000158600</name>
</gene>
<reference evidence="3" key="2">
    <citation type="submission" date="2020-12" db="UniProtKB">
        <authorList>
            <consortium name="WormBaseParasite"/>
        </authorList>
    </citation>
    <scope>IDENTIFICATION</scope>
</reference>
<dbReference type="AlphaFoldDB" id="A0A090LHE3"/>
<dbReference type="Proteomes" id="UP000035682">
    <property type="component" value="Unplaced"/>
</dbReference>
<dbReference type="RefSeq" id="XP_024506120.1">
    <property type="nucleotide sequence ID" value="XM_024652555.1"/>
</dbReference>
<dbReference type="WormBase" id="SRAE_2000158600">
    <property type="protein sequence ID" value="SRP05115"/>
    <property type="gene ID" value="WBGene00261791"/>
</dbReference>
<dbReference type="PANTHER" id="PTHR46669">
    <property type="entry name" value="LEUCINE-RICH PPR MOTIF-CONTAINING PROTEIN, MITOCHONDRIAL"/>
    <property type="match status" value="1"/>
</dbReference>
<evidence type="ECO:0000313" key="4">
    <source>
        <dbReference type="WormBase" id="SRAE_2000158600"/>
    </source>
</evidence>
<dbReference type="EMBL" id="LN609529">
    <property type="protein sequence ID" value="CEF66920.2"/>
    <property type="molecule type" value="Genomic_DNA"/>
</dbReference>
<dbReference type="CTD" id="36379285"/>
<name>A0A090LHE3_STRRB</name>
<organism evidence="1">
    <name type="scientific">Strongyloides ratti</name>
    <name type="common">Parasitic roundworm</name>
    <dbReference type="NCBI Taxonomy" id="34506"/>
    <lineage>
        <taxon>Eukaryota</taxon>
        <taxon>Metazoa</taxon>
        <taxon>Ecdysozoa</taxon>
        <taxon>Nematoda</taxon>
        <taxon>Chromadorea</taxon>
        <taxon>Rhabditida</taxon>
        <taxon>Tylenchina</taxon>
        <taxon>Panagrolaimomorpha</taxon>
        <taxon>Strongyloidoidea</taxon>
        <taxon>Strongyloididae</taxon>
        <taxon>Strongyloides</taxon>
    </lineage>
</organism>
<accession>A0A090LHE3</accession>
<dbReference type="WBParaSite" id="SRAE_2000158600.1">
    <property type="protein sequence ID" value="SRAE_2000158600.1"/>
    <property type="gene ID" value="WBGene00261791"/>
</dbReference>
<dbReference type="GO" id="GO:0005739">
    <property type="term" value="C:mitochondrion"/>
    <property type="evidence" value="ECO:0007669"/>
    <property type="project" value="TreeGrafter"/>
</dbReference>
<dbReference type="GO" id="GO:0003730">
    <property type="term" value="F:mRNA 3'-UTR binding"/>
    <property type="evidence" value="ECO:0007669"/>
    <property type="project" value="TreeGrafter"/>
</dbReference>
<dbReference type="GeneID" id="36379285"/>
<evidence type="ECO:0000313" key="3">
    <source>
        <dbReference type="WBParaSite" id="SRAE_2000158600.1"/>
    </source>
</evidence>
<evidence type="ECO:0000313" key="1">
    <source>
        <dbReference type="EMBL" id="CEF66920.2"/>
    </source>
</evidence>
<dbReference type="GO" id="GO:0005634">
    <property type="term" value="C:nucleus"/>
    <property type="evidence" value="ECO:0007669"/>
    <property type="project" value="TreeGrafter"/>
</dbReference>
<dbReference type="PANTHER" id="PTHR46669:SF1">
    <property type="entry name" value="LEUCINE-RICH PPR MOTIF-CONTAINING PROTEIN, MITOCHONDRIAL"/>
    <property type="match status" value="1"/>
</dbReference>
<dbReference type="STRING" id="34506.A0A090LHE3"/>
<proteinExistence type="predicted"/>
<evidence type="ECO:0000313" key="2">
    <source>
        <dbReference type="Proteomes" id="UP000035682"/>
    </source>
</evidence>
<protein>
    <submittedName>
        <fullName evidence="1 3">Uncharacterized protein</fullName>
    </submittedName>
</protein>
<dbReference type="GO" id="GO:0070129">
    <property type="term" value="P:regulation of mitochondrial translation"/>
    <property type="evidence" value="ECO:0007669"/>
    <property type="project" value="TreeGrafter"/>
</dbReference>
<dbReference type="InterPro" id="IPR033490">
    <property type="entry name" value="LRP130"/>
</dbReference>
<reference evidence="1 2" key="1">
    <citation type="submission" date="2014-09" db="EMBL/GenBank/DDBJ databases">
        <authorList>
            <person name="Martin A.A."/>
        </authorList>
    </citation>
    <scope>NUCLEOTIDE SEQUENCE</scope>
    <source>
        <strain evidence="2">ED321</strain>
        <strain evidence="1">ED321 Heterogonic</strain>
    </source>
</reference>